<evidence type="ECO:0000256" key="4">
    <source>
        <dbReference type="PROSITE-ProRule" id="PRU00335"/>
    </source>
</evidence>
<keyword evidence="1" id="KW-0805">Transcription regulation</keyword>
<dbReference type="InterPro" id="IPR041490">
    <property type="entry name" value="KstR2_TetR_C"/>
</dbReference>
<protein>
    <submittedName>
        <fullName evidence="6">Transcriptional regulator, TetR family</fullName>
    </submittedName>
</protein>
<keyword evidence="7" id="KW-1185">Reference proteome</keyword>
<dbReference type="Proteomes" id="UP000198863">
    <property type="component" value="Unassembled WGS sequence"/>
</dbReference>
<dbReference type="PROSITE" id="PS50977">
    <property type="entry name" value="HTH_TETR_2"/>
    <property type="match status" value="1"/>
</dbReference>
<evidence type="ECO:0000313" key="6">
    <source>
        <dbReference type="EMBL" id="SDF94156.1"/>
    </source>
</evidence>
<keyword evidence="3" id="KW-0804">Transcription</keyword>
<feature type="DNA-binding region" description="H-T-H motif" evidence="4">
    <location>
        <begin position="37"/>
        <end position="56"/>
    </location>
</feature>
<feature type="domain" description="HTH tetR-type" evidence="5">
    <location>
        <begin position="14"/>
        <end position="74"/>
    </location>
</feature>
<sequence length="230" mass="25582">MTTSSTPRPSARRDLVEAQILEHATRLFAERGFAATSLQDIAEAAGLTRPALYHYVRSKDDLLSRLVEELTEGPADELGRINADTSVPPVQRLRDMAFAVARNQTRNPERFRLLIRSEAELPAELADVYRRGRRRVLREFTAVIEEGVQAGQLRPTDARVAALGIIGMCNWVAWWHRPGQGDDAVAGQLADMAAASLAEADDRQVTGTGPQRALALLRQDLDYLERELDR</sequence>
<keyword evidence="2 4" id="KW-0238">DNA-binding</keyword>
<dbReference type="InterPro" id="IPR001647">
    <property type="entry name" value="HTH_TetR"/>
</dbReference>
<dbReference type="EMBL" id="FNCF01000002">
    <property type="protein sequence ID" value="SDF94156.1"/>
    <property type="molecule type" value="Genomic_DNA"/>
</dbReference>
<accession>A0A1G7Q6K6</accession>
<dbReference type="PANTHER" id="PTHR30055:SF234">
    <property type="entry name" value="HTH-TYPE TRANSCRIPTIONAL REGULATOR BETI"/>
    <property type="match status" value="1"/>
</dbReference>
<evidence type="ECO:0000256" key="1">
    <source>
        <dbReference type="ARBA" id="ARBA00023015"/>
    </source>
</evidence>
<dbReference type="Pfam" id="PF17932">
    <property type="entry name" value="TetR_C_24"/>
    <property type="match status" value="1"/>
</dbReference>
<dbReference type="GO" id="GO:0000976">
    <property type="term" value="F:transcription cis-regulatory region binding"/>
    <property type="evidence" value="ECO:0007669"/>
    <property type="project" value="TreeGrafter"/>
</dbReference>
<dbReference type="Gene3D" id="1.10.10.60">
    <property type="entry name" value="Homeodomain-like"/>
    <property type="match status" value="1"/>
</dbReference>
<dbReference type="InterPro" id="IPR009057">
    <property type="entry name" value="Homeodomain-like_sf"/>
</dbReference>
<dbReference type="GO" id="GO:0003700">
    <property type="term" value="F:DNA-binding transcription factor activity"/>
    <property type="evidence" value="ECO:0007669"/>
    <property type="project" value="TreeGrafter"/>
</dbReference>
<dbReference type="InterPro" id="IPR050109">
    <property type="entry name" value="HTH-type_TetR-like_transc_reg"/>
</dbReference>
<dbReference type="Pfam" id="PF00440">
    <property type="entry name" value="TetR_N"/>
    <property type="match status" value="1"/>
</dbReference>
<dbReference type="PROSITE" id="PS01081">
    <property type="entry name" value="HTH_TETR_1"/>
    <property type="match status" value="1"/>
</dbReference>
<dbReference type="Gene3D" id="1.10.357.10">
    <property type="entry name" value="Tetracycline Repressor, domain 2"/>
    <property type="match status" value="1"/>
</dbReference>
<dbReference type="InterPro" id="IPR023772">
    <property type="entry name" value="DNA-bd_HTH_TetR-type_CS"/>
</dbReference>
<evidence type="ECO:0000256" key="2">
    <source>
        <dbReference type="ARBA" id="ARBA00023125"/>
    </source>
</evidence>
<evidence type="ECO:0000313" key="7">
    <source>
        <dbReference type="Proteomes" id="UP000198863"/>
    </source>
</evidence>
<name>A0A1G7Q6K6_9ACTN</name>
<evidence type="ECO:0000256" key="3">
    <source>
        <dbReference type="ARBA" id="ARBA00023163"/>
    </source>
</evidence>
<proteinExistence type="predicted"/>
<organism evidence="6 7">
    <name type="scientific">Klenkia brasiliensis</name>
    <dbReference type="NCBI Taxonomy" id="333142"/>
    <lineage>
        <taxon>Bacteria</taxon>
        <taxon>Bacillati</taxon>
        <taxon>Actinomycetota</taxon>
        <taxon>Actinomycetes</taxon>
        <taxon>Geodermatophilales</taxon>
        <taxon>Geodermatophilaceae</taxon>
        <taxon>Klenkia</taxon>
    </lineage>
</organism>
<dbReference type="SUPFAM" id="SSF46689">
    <property type="entry name" value="Homeodomain-like"/>
    <property type="match status" value="1"/>
</dbReference>
<dbReference type="AlphaFoldDB" id="A0A1G7Q6K6"/>
<dbReference type="PANTHER" id="PTHR30055">
    <property type="entry name" value="HTH-TYPE TRANSCRIPTIONAL REGULATOR RUTR"/>
    <property type="match status" value="1"/>
</dbReference>
<dbReference type="InterPro" id="IPR036271">
    <property type="entry name" value="Tet_transcr_reg_TetR-rel_C_sf"/>
</dbReference>
<dbReference type="RefSeq" id="WP_091061751.1">
    <property type="nucleotide sequence ID" value="NZ_FNCF01000002.1"/>
</dbReference>
<dbReference type="SUPFAM" id="SSF48498">
    <property type="entry name" value="Tetracyclin repressor-like, C-terminal domain"/>
    <property type="match status" value="1"/>
</dbReference>
<dbReference type="OrthoDB" id="3190535at2"/>
<reference evidence="7" key="1">
    <citation type="submission" date="2016-10" db="EMBL/GenBank/DDBJ databases">
        <authorList>
            <person name="Varghese N."/>
            <person name="Submissions S."/>
        </authorList>
    </citation>
    <scope>NUCLEOTIDE SEQUENCE [LARGE SCALE GENOMIC DNA]</scope>
    <source>
        <strain evidence="7">DSM 44526</strain>
    </source>
</reference>
<dbReference type="PRINTS" id="PR00455">
    <property type="entry name" value="HTHTETR"/>
</dbReference>
<evidence type="ECO:0000259" key="5">
    <source>
        <dbReference type="PROSITE" id="PS50977"/>
    </source>
</evidence>
<gene>
    <name evidence="6" type="ORF">SAMN05660324_1375</name>
</gene>